<dbReference type="EMBL" id="CAKP01000097">
    <property type="protein sequence ID" value="CCJ33990.1"/>
    <property type="molecule type" value="Genomic_DNA"/>
</dbReference>
<keyword evidence="3" id="KW-1185">Reference proteome</keyword>
<sequence>MNNISINMKPEFLLFLPKDKKFLEDEVNLALSILLFIRNKVTLAKAAELAGRNLEEFIEILKEHEIPWGEYTEEQYEKDLETIKYLTKE</sequence>
<gene>
    <name evidence="2" type="ORF">CAAU_1906</name>
</gene>
<dbReference type="PANTHER" id="PTHR37525:SF1">
    <property type="entry name" value="UPF0175 PROTEIN SSL1255"/>
    <property type="match status" value="1"/>
</dbReference>
<evidence type="ECO:0000256" key="1">
    <source>
        <dbReference type="ARBA" id="ARBA00005651"/>
    </source>
</evidence>
<dbReference type="Pfam" id="PF03683">
    <property type="entry name" value="UPF0175"/>
    <property type="match status" value="1"/>
</dbReference>
<dbReference type="RefSeq" id="WP_008909247.1">
    <property type="nucleotide sequence ID" value="NZ_CAKP01000097.1"/>
</dbReference>
<dbReference type="eggNOG" id="COG2886">
    <property type="taxonomic scope" value="Bacteria"/>
</dbReference>
<evidence type="ECO:0000313" key="3">
    <source>
        <dbReference type="Proteomes" id="UP000007652"/>
    </source>
</evidence>
<dbReference type="STRING" id="857293.CAAU_1906"/>
<accession>I7K8W2</accession>
<dbReference type="PANTHER" id="PTHR37525">
    <property type="entry name" value="UPF0175 PROTEIN SSL1255"/>
    <property type="match status" value="1"/>
</dbReference>
<name>I7K8W2_9CLOT</name>
<dbReference type="OrthoDB" id="2878969at2"/>
<proteinExistence type="inferred from homology"/>
<protein>
    <submittedName>
        <fullName evidence="2">Uncharacterized protein</fullName>
    </submittedName>
</protein>
<dbReference type="Proteomes" id="UP000007652">
    <property type="component" value="Unassembled WGS sequence"/>
</dbReference>
<organism evidence="2 3">
    <name type="scientific">Caloramator australicus RC3</name>
    <dbReference type="NCBI Taxonomy" id="857293"/>
    <lineage>
        <taxon>Bacteria</taxon>
        <taxon>Bacillati</taxon>
        <taxon>Bacillota</taxon>
        <taxon>Clostridia</taxon>
        <taxon>Eubacteriales</taxon>
        <taxon>Clostridiaceae</taxon>
        <taxon>Caloramator</taxon>
    </lineage>
</organism>
<comment type="similarity">
    <text evidence="1">Belongs to the UPF0175 family.</text>
</comment>
<evidence type="ECO:0000313" key="2">
    <source>
        <dbReference type="EMBL" id="CCJ33990.1"/>
    </source>
</evidence>
<dbReference type="InterPro" id="IPR052264">
    <property type="entry name" value="UPF0175_domain"/>
</dbReference>
<reference evidence="2 3" key="1">
    <citation type="journal article" date="2011" name="J. Bacteriol.">
        <title>Draft genome sequence of Caloramator australicus strain RC3T, a thermoanaerobe from the Great Artesian Basin of Australia.</title>
        <authorList>
            <person name="Ogg C.D."/>
            <person name="Patel B.K.C."/>
        </authorList>
    </citation>
    <scope>NUCLEOTIDE SEQUENCE [LARGE SCALE GENOMIC DNA]</scope>
    <source>
        <strain evidence="2 3">RC3</strain>
    </source>
</reference>
<dbReference type="InterPro" id="IPR005368">
    <property type="entry name" value="UPF0175"/>
</dbReference>
<comment type="caution">
    <text evidence="2">The sequence shown here is derived from an EMBL/GenBank/DDBJ whole genome shotgun (WGS) entry which is preliminary data.</text>
</comment>
<dbReference type="AlphaFoldDB" id="I7K8W2"/>